<feature type="domain" description="Bacterial Ig-like" evidence="1">
    <location>
        <begin position="279"/>
        <end position="362"/>
    </location>
</feature>
<sequence>MSDKRVRRIIGGVGAVAVAAGFVATVGVGSASAAPGSVTWDDGSSRFTRTVSNTTPNEGDVVTVSTKFERTGSVVEYIYAVKDAHPTCMTYVDGSAKVDGSPRGLQSQAADYARIQGSSIEWPVYPNINPKSHTFEFSYRVGADCQRGVALPTSMYYSGSLGDGNYTNKGPSITVNKNMSSTTLAAVSGAQVGKSVTLSATVTGGAQGDSVEFFDGATKVGSGALNGSGAATFAWTPSTAGARSVQAKFPGTAFANGSDSAVQSVQVAAPDVATSTSVQAPATATTGVPVTLTASVSPANAAGTVQFKDGAANIGSPVALSNGAASLDYTFAAAGGHDITAVYSGAPGFTGSTSSPAQTVTVRDPDVATTTTLQVPPTADLGTAVTFTATVDPATAAGTVQFKDGAANIGSPVAVSNGKAQLSHTFSVAGNHSISAVFTGNTGFLGSTAAAKNVIATNPPAQDVQTTTAVTVQSTAQTGATVALTASVTPANATGTVQFKDGGTAIGSPVTVSNGAASLQHTFTTAGTHSITAVFTPGAGFTGSTAPAQAVQVSDPAPSDVATTTELTSPGTATVGQVAKLSARVAGAAQLTGTVQFYDGETPLGAGVQVNNGVAVLEHTFTTAGAHVIKAVYSGGAGSLASTSAPQTVQVTASGGGTGSAGSLGTMFGSLGGGRSPFGA</sequence>
<proteinExistence type="predicted"/>
<keyword evidence="3" id="KW-1185">Reference proteome</keyword>
<evidence type="ECO:0000313" key="2">
    <source>
        <dbReference type="EMBL" id="MDH6282212.1"/>
    </source>
</evidence>
<dbReference type="InterPro" id="IPR032109">
    <property type="entry name" value="Big_3_5"/>
</dbReference>
<dbReference type="InterPro" id="IPR013783">
    <property type="entry name" value="Ig-like_fold"/>
</dbReference>
<dbReference type="Gene3D" id="2.60.40.10">
    <property type="entry name" value="Immunoglobulins"/>
    <property type="match status" value="5"/>
</dbReference>
<dbReference type="EMBL" id="JARXVC010000009">
    <property type="protein sequence ID" value="MDH6282212.1"/>
    <property type="molecule type" value="Genomic_DNA"/>
</dbReference>
<feature type="domain" description="Bacterial Ig-like" evidence="1">
    <location>
        <begin position="374"/>
        <end position="454"/>
    </location>
</feature>
<reference evidence="2 3" key="1">
    <citation type="submission" date="2023-04" db="EMBL/GenBank/DDBJ databases">
        <title>Forest soil microbial communities from Buena Vista Peninsula, Colon Province, Panama.</title>
        <authorList>
            <person name="Bouskill N."/>
        </authorList>
    </citation>
    <scope>NUCLEOTIDE SEQUENCE [LARGE SCALE GENOMIC DNA]</scope>
    <source>
        <strain evidence="2 3">CFH S0262</strain>
    </source>
</reference>
<evidence type="ECO:0000259" key="1">
    <source>
        <dbReference type="Pfam" id="PF16640"/>
    </source>
</evidence>
<evidence type="ECO:0000313" key="3">
    <source>
        <dbReference type="Proteomes" id="UP001160334"/>
    </source>
</evidence>
<dbReference type="RefSeq" id="WP_280761525.1">
    <property type="nucleotide sequence ID" value="NZ_JARXVC010000009.1"/>
</dbReference>
<accession>A0ABT6MD22</accession>
<feature type="domain" description="Bacterial Ig-like" evidence="1">
    <location>
        <begin position="188"/>
        <end position="268"/>
    </location>
</feature>
<dbReference type="Proteomes" id="UP001160334">
    <property type="component" value="Unassembled WGS sequence"/>
</dbReference>
<gene>
    <name evidence="2" type="ORF">M2280_003440</name>
</gene>
<protein>
    <submittedName>
        <fullName evidence="2">Plastocyanin</fullName>
    </submittedName>
</protein>
<dbReference type="Pfam" id="PF16640">
    <property type="entry name" value="Big_3_5"/>
    <property type="match status" value="5"/>
</dbReference>
<feature type="domain" description="Bacterial Ig-like" evidence="1">
    <location>
        <begin position="472"/>
        <end position="554"/>
    </location>
</feature>
<organism evidence="2 3">
    <name type="scientific">Prescottella agglutinans</name>
    <dbReference type="NCBI Taxonomy" id="1644129"/>
    <lineage>
        <taxon>Bacteria</taxon>
        <taxon>Bacillati</taxon>
        <taxon>Actinomycetota</taxon>
        <taxon>Actinomycetes</taxon>
        <taxon>Mycobacteriales</taxon>
        <taxon>Nocardiaceae</taxon>
        <taxon>Prescottella</taxon>
    </lineage>
</organism>
<name>A0ABT6MD22_9NOCA</name>
<feature type="domain" description="Bacterial Ig-like" evidence="1">
    <location>
        <begin position="568"/>
        <end position="652"/>
    </location>
</feature>
<comment type="caution">
    <text evidence="2">The sequence shown here is derived from an EMBL/GenBank/DDBJ whole genome shotgun (WGS) entry which is preliminary data.</text>
</comment>